<feature type="binding site" evidence="5">
    <location>
        <position position="193"/>
    </location>
    <ligand>
        <name>substrate</name>
        <note>ligand shared with subunit beta</note>
    </ligand>
</feature>
<evidence type="ECO:0000256" key="1">
    <source>
        <dbReference type="ARBA" id="ARBA00005064"/>
    </source>
</evidence>
<comment type="catalytic activity">
    <reaction evidence="5">
        <text>succinate + ATP + CoA = succinyl-CoA + ADP + phosphate</text>
        <dbReference type="Rhea" id="RHEA:17661"/>
        <dbReference type="ChEBI" id="CHEBI:30031"/>
        <dbReference type="ChEBI" id="CHEBI:30616"/>
        <dbReference type="ChEBI" id="CHEBI:43474"/>
        <dbReference type="ChEBI" id="CHEBI:57287"/>
        <dbReference type="ChEBI" id="CHEBI:57292"/>
        <dbReference type="ChEBI" id="CHEBI:456216"/>
        <dbReference type="EC" id="6.2.1.5"/>
    </reaction>
</comment>
<dbReference type="PANTHER" id="PTHR11117">
    <property type="entry name" value="SUCCINYL-COA LIGASE SUBUNIT ALPHA"/>
    <property type="match status" value="1"/>
</dbReference>
<dbReference type="FunFam" id="3.40.50.720:FF:000002">
    <property type="entry name" value="Succinate--CoA ligase [ADP-forming] subunit alpha"/>
    <property type="match status" value="1"/>
</dbReference>
<gene>
    <name evidence="7" type="ORF">N7492_000723</name>
</gene>
<comment type="pathway">
    <text evidence="1 5">Carbohydrate metabolism; tricarboxylic acid cycle; succinate from succinyl-CoA (ligase route): step 1/1.</text>
</comment>
<keyword evidence="8" id="KW-1185">Reference proteome</keyword>
<dbReference type="GO" id="GO:0005739">
    <property type="term" value="C:mitochondrion"/>
    <property type="evidence" value="ECO:0007669"/>
    <property type="project" value="UniProtKB-SubCell"/>
</dbReference>
<dbReference type="SMART" id="SM00881">
    <property type="entry name" value="CoA_binding"/>
    <property type="match status" value="1"/>
</dbReference>
<comment type="caution">
    <text evidence="5">Lacks conserved residue(s) required for the propagation of feature annotation.</text>
</comment>
<dbReference type="Proteomes" id="UP001146351">
    <property type="component" value="Unassembled WGS sequence"/>
</dbReference>
<name>A0A9W9ISA7_9EURO</name>
<evidence type="ECO:0000256" key="2">
    <source>
        <dbReference type="ARBA" id="ARBA00022532"/>
    </source>
</evidence>
<evidence type="ECO:0000313" key="7">
    <source>
        <dbReference type="EMBL" id="KAJ5183107.1"/>
    </source>
</evidence>
<dbReference type="EC" id="6.2.1.5" evidence="5"/>
<evidence type="ECO:0000313" key="8">
    <source>
        <dbReference type="Proteomes" id="UP001146351"/>
    </source>
</evidence>
<dbReference type="Gene3D" id="3.40.50.261">
    <property type="entry name" value="Succinyl-CoA synthetase domains"/>
    <property type="match status" value="1"/>
</dbReference>
<feature type="domain" description="CoA-binding" evidence="6">
    <location>
        <begin position="37"/>
        <end position="133"/>
    </location>
</feature>
<dbReference type="GO" id="GO:0004776">
    <property type="term" value="F:succinate-CoA ligase (GDP-forming) activity"/>
    <property type="evidence" value="ECO:0007669"/>
    <property type="project" value="TreeGrafter"/>
</dbReference>
<reference evidence="7" key="1">
    <citation type="submission" date="2022-11" db="EMBL/GenBank/DDBJ databases">
        <authorList>
            <person name="Petersen C."/>
        </authorList>
    </citation>
    <scope>NUCLEOTIDE SEQUENCE</scope>
    <source>
        <strain evidence="7">IBT 21917</strain>
    </source>
</reference>
<dbReference type="AlphaFoldDB" id="A0A9W9ISA7"/>
<dbReference type="SUPFAM" id="SSF51735">
    <property type="entry name" value="NAD(P)-binding Rossmann-fold domains"/>
    <property type="match status" value="1"/>
</dbReference>
<dbReference type="InterPro" id="IPR033847">
    <property type="entry name" value="Citrt_syn/SCS-alpha_CS"/>
</dbReference>
<evidence type="ECO:0000256" key="5">
    <source>
        <dbReference type="HAMAP-Rule" id="MF_03222"/>
    </source>
</evidence>
<organism evidence="7 8">
    <name type="scientific">Penicillium capsulatum</name>
    <dbReference type="NCBI Taxonomy" id="69766"/>
    <lineage>
        <taxon>Eukaryota</taxon>
        <taxon>Fungi</taxon>
        <taxon>Dikarya</taxon>
        <taxon>Ascomycota</taxon>
        <taxon>Pezizomycotina</taxon>
        <taxon>Eurotiomycetes</taxon>
        <taxon>Eurotiomycetidae</taxon>
        <taxon>Eurotiales</taxon>
        <taxon>Aspergillaceae</taxon>
        <taxon>Penicillium</taxon>
    </lineage>
</organism>
<comment type="subcellular location">
    <subcellularLocation>
        <location evidence="5">Mitochondrion</location>
    </subcellularLocation>
</comment>
<feature type="binding site" evidence="5">
    <location>
        <begin position="50"/>
        <end position="53"/>
    </location>
    <ligand>
        <name>CoA</name>
        <dbReference type="ChEBI" id="CHEBI:57287"/>
    </ligand>
</feature>
<keyword evidence="4 5" id="KW-0547">Nucleotide-binding</keyword>
<comment type="caution">
    <text evidence="7">The sequence shown here is derived from an EMBL/GenBank/DDBJ whole genome shotgun (WGS) entry which is preliminary data.</text>
</comment>
<evidence type="ECO:0000256" key="3">
    <source>
        <dbReference type="ARBA" id="ARBA00022598"/>
    </source>
</evidence>
<dbReference type="SUPFAM" id="SSF52210">
    <property type="entry name" value="Succinyl-CoA synthetase domains"/>
    <property type="match status" value="1"/>
</dbReference>
<dbReference type="InterPro" id="IPR005810">
    <property type="entry name" value="CoA_lig_alpha"/>
</dbReference>
<dbReference type="InterPro" id="IPR003781">
    <property type="entry name" value="CoA-bd"/>
</dbReference>
<keyword evidence="5" id="KW-0496">Mitochondrion</keyword>
<dbReference type="HAMAP" id="MF_01988">
    <property type="entry name" value="Succ_CoA_alpha"/>
    <property type="match status" value="1"/>
</dbReference>
<dbReference type="PIRSF" id="PIRSF001553">
    <property type="entry name" value="SucCS_alpha"/>
    <property type="match status" value="1"/>
</dbReference>
<dbReference type="InterPro" id="IPR005811">
    <property type="entry name" value="SUCC_ACL_C"/>
</dbReference>
<comment type="subunit">
    <text evidence="5">Heterodimer of an alpha and a beta subunit.</text>
</comment>
<dbReference type="PROSITE" id="PS01216">
    <property type="entry name" value="SUCCINYL_COA_LIG_1"/>
    <property type="match status" value="1"/>
</dbReference>
<dbReference type="EMBL" id="JAPQKO010000001">
    <property type="protein sequence ID" value="KAJ5183107.1"/>
    <property type="molecule type" value="Genomic_DNA"/>
</dbReference>
<comment type="function">
    <text evidence="5">Succinyl-CoA synthetase functions in the citric acid cycle (TCA), coupling the hydrolysis of succinyl-CoA to the synthesis of ATP and thus represents the only step of substrate-level phosphorylation in the TCA. The alpha subunit of the enzyme binds the substrates coenzyme A and phosphate, while succinate binding and nucleotide specificity is provided by the beta subunit.</text>
</comment>
<protein>
    <recommendedName>
        <fullName evidence="5">Succinate--CoA ligase [ADP-forming] subunit alpha, mitochondrial</fullName>
        <ecNumber evidence="5">6.2.1.5</ecNumber>
    </recommendedName>
    <alternativeName>
        <fullName evidence="5">Succinyl-CoA synthetase subunit alpha</fullName>
        <shortName evidence="5">SCS-alpha</shortName>
    </alternativeName>
</protein>
<dbReference type="InterPro" id="IPR036291">
    <property type="entry name" value="NAD(P)-bd_dom_sf"/>
</dbReference>
<dbReference type="InterPro" id="IPR016102">
    <property type="entry name" value="Succinyl-CoA_synth-like"/>
</dbReference>
<keyword evidence="2 5" id="KW-0816">Tricarboxylic acid cycle</keyword>
<feature type="binding site" evidence="5">
    <location>
        <begin position="129"/>
        <end position="131"/>
    </location>
    <ligand>
        <name>CoA</name>
        <dbReference type="ChEBI" id="CHEBI:57287"/>
    </ligand>
</feature>
<comment type="similarity">
    <text evidence="5">Belongs to the succinate/malate CoA ligase alpha subunit family.</text>
</comment>
<dbReference type="NCBIfam" id="NF004230">
    <property type="entry name" value="PRK05678.1"/>
    <property type="match status" value="1"/>
</dbReference>
<evidence type="ECO:0000256" key="4">
    <source>
        <dbReference type="ARBA" id="ARBA00022741"/>
    </source>
</evidence>
<reference evidence="7" key="2">
    <citation type="journal article" date="2023" name="IMA Fungus">
        <title>Comparative genomic study of the Penicillium genus elucidates a diverse pangenome and 15 lateral gene transfer events.</title>
        <authorList>
            <person name="Petersen C."/>
            <person name="Sorensen T."/>
            <person name="Nielsen M.R."/>
            <person name="Sondergaard T.E."/>
            <person name="Sorensen J.L."/>
            <person name="Fitzpatrick D.A."/>
            <person name="Frisvad J.C."/>
            <person name="Nielsen K.L."/>
        </authorList>
    </citation>
    <scope>NUCLEOTIDE SEQUENCE</scope>
    <source>
        <strain evidence="7">IBT 21917</strain>
    </source>
</reference>
<dbReference type="Gene3D" id="3.40.50.720">
    <property type="entry name" value="NAD(P)-binding Rossmann-like Domain"/>
    <property type="match status" value="1"/>
</dbReference>
<keyword evidence="3 5" id="KW-0436">Ligase</keyword>
<evidence type="ECO:0000259" key="6">
    <source>
        <dbReference type="SMART" id="SM00881"/>
    </source>
</evidence>
<dbReference type="PRINTS" id="PR01798">
    <property type="entry name" value="SCOASYNTHASE"/>
</dbReference>
<feature type="binding site" evidence="5">
    <location>
        <position position="76"/>
    </location>
    <ligand>
        <name>CoA</name>
        <dbReference type="ChEBI" id="CHEBI:57287"/>
    </ligand>
</feature>
<dbReference type="GO" id="GO:0009361">
    <property type="term" value="C:succinate-CoA ligase complex (ADP-forming)"/>
    <property type="evidence" value="ECO:0007669"/>
    <property type="project" value="TreeGrafter"/>
</dbReference>
<dbReference type="GO" id="GO:0004775">
    <property type="term" value="F:succinate-CoA ligase (ADP-forming) activity"/>
    <property type="evidence" value="ECO:0007669"/>
    <property type="project" value="UniProtKB-UniRule"/>
</dbReference>
<dbReference type="Pfam" id="PF00549">
    <property type="entry name" value="Ligase_CoA"/>
    <property type="match status" value="1"/>
</dbReference>
<dbReference type="GO" id="GO:0000166">
    <property type="term" value="F:nucleotide binding"/>
    <property type="evidence" value="ECO:0007669"/>
    <property type="project" value="UniProtKB-KW"/>
</dbReference>
<accession>A0A9W9ISA7</accession>
<dbReference type="OrthoDB" id="1664372at2759"/>
<proteinExistence type="inferred from homology"/>
<dbReference type="PANTHER" id="PTHR11117:SF2">
    <property type="entry name" value="SUCCINATE--COA LIGASE [ADP_GDP-FORMING] SUBUNIT ALPHA, MITOCHONDRIAL"/>
    <property type="match status" value="1"/>
</dbReference>
<dbReference type="GO" id="GO:0006099">
    <property type="term" value="P:tricarboxylic acid cycle"/>
    <property type="evidence" value="ECO:0007669"/>
    <property type="project" value="UniProtKB-UniRule"/>
</dbReference>
<dbReference type="Pfam" id="PF02629">
    <property type="entry name" value="CoA_binding"/>
    <property type="match status" value="1"/>
</dbReference>
<sequence length="313" mass="32994">MQAVRRNTFAALRNVGQQRRSYAKATSAYAETVNNLRINKDTKVLFQGFTGKQGTFHAEQAIAYGTNVVGGTNPKKAGSSHLDRPVFAGVEQARKETGANASAIFVPPPLAAAGIEEAIAAEMPLVVCITEGIPQHDMVRITDILKTQNKTRLVGPNCPGIIAPGQCKIGIMPGFIHKRGRVGIVSRSGTLTYEAVNQTTQAGLGQSLVVGIGGDPFSGTNFIDCLKIFLEDPETDGIIMIGEIGGSAEEDAAEFFKANNIHNKPAVSFIAGISAPPAAAWISALTDAGVVVERSPAALGKALLNEFVKRDLV</sequence>